<accession>A0AC61TSL4</accession>
<evidence type="ECO:0000313" key="1">
    <source>
        <dbReference type="EMBL" id="UNH61214.1"/>
    </source>
</evidence>
<name>A0AC61TSL4_9CAUD</name>
<gene>
    <name evidence="1" type="ORF">SSZBM1_97</name>
</gene>
<keyword evidence="2" id="KW-1185">Reference proteome</keyword>
<protein>
    <submittedName>
        <fullName evidence="1">Uncharacterized protein</fullName>
    </submittedName>
</protein>
<reference evidence="1" key="1">
    <citation type="submission" date="2021-11" db="EMBL/GenBank/DDBJ databases">
        <authorList>
            <person name="Rong C."/>
            <person name="Yang Y."/>
            <person name="Li S."/>
            <person name="Zhou K."/>
            <person name="Xu Y."/>
            <person name="Zhang R."/>
            <person name="Zhang Y."/>
        </authorList>
    </citation>
    <scope>NUCLEOTIDE SEQUENCE</scope>
</reference>
<dbReference type="Proteomes" id="UP000829362">
    <property type="component" value="Segment"/>
</dbReference>
<organism evidence="1 2">
    <name type="scientific">Synechococcus phage S-SZBM1</name>
    <dbReference type="NCBI Taxonomy" id="2926475"/>
    <lineage>
        <taxon>Viruses</taxon>
        <taxon>Duplodnaviria</taxon>
        <taxon>Heunggongvirae</taxon>
        <taxon>Uroviricota</taxon>
        <taxon>Caudoviricetes</taxon>
        <taxon>Pantevenvirales</taxon>
        <taxon>Kyanoviridae</taxon>
        <taxon>Shenzhenivirus</taxon>
        <taxon>Shenzhenivirus sszbm1</taxon>
    </lineage>
</organism>
<dbReference type="EMBL" id="OL473597">
    <property type="protein sequence ID" value="UNH61214.1"/>
    <property type="molecule type" value="Genomic_DNA"/>
</dbReference>
<evidence type="ECO:0000313" key="2">
    <source>
        <dbReference type="Proteomes" id="UP000829362"/>
    </source>
</evidence>
<proteinExistence type="predicted"/>
<sequence length="61" mass="7328">MAEKVKFVSVTRVIDDRKGIHYLDAIDENGMHWCAEMDNKQEKWLVYTKLWTKDPQQPYDL</sequence>